<evidence type="ECO:0000256" key="2">
    <source>
        <dbReference type="ARBA" id="ARBA00022475"/>
    </source>
</evidence>
<keyword evidence="10" id="KW-1185">Reference proteome</keyword>
<evidence type="ECO:0000256" key="6">
    <source>
        <dbReference type="SAM" id="MobiDB-lite"/>
    </source>
</evidence>
<comment type="subcellular location">
    <subcellularLocation>
        <location evidence="1">Cell membrane</location>
        <topology evidence="1">Multi-pass membrane protein</topology>
    </subcellularLocation>
</comment>
<evidence type="ECO:0000256" key="7">
    <source>
        <dbReference type="SAM" id="Phobius"/>
    </source>
</evidence>
<comment type="caution">
    <text evidence="9">The sequence shown here is derived from an EMBL/GenBank/DDBJ whole genome shotgun (WGS) entry which is preliminary data.</text>
</comment>
<dbReference type="Proteomes" id="UP001596337">
    <property type="component" value="Unassembled WGS sequence"/>
</dbReference>
<feature type="transmembrane region" description="Helical" evidence="7">
    <location>
        <begin position="83"/>
        <end position="106"/>
    </location>
</feature>
<feature type="region of interest" description="Disordered" evidence="6">
    <location>
        <begin position="1"/>
        <end position="34"/>
    </location>
</feature>
<keyword evidence="3 7" id="KW-0812">Transmembrane</keyword>
<gene>
    <name evidence="9" type="ORF">ACFQGD_28070</name>
</gene>
<accession>A0ABW2C6Q7</accession>
<proteinExistence type="predicted"/>
<keyword evidence="4 7" id="KW-1133">Transmembrane helix</keyword>
<dbReference type="InterPro" id="IPR051791">
    <property type="entry name" value="Pra-immunoreactive"/>
</dbReference>
<keyword evidence="5 7" id="KW-0472">Membrane</keyword>
<evidence type="ECO:0000313" key="10">
    <source>
        <dbReference type="Proteomes" id="UP001596337"/>
    </source>
</evidence>
<evidence type="ECO:0000256" key="4">
    <source>
        <dbReference type="ARBA" id="ARBA00022989"/>
    </source>
</evidence>
<dbReference type="PIRSF" id="PIRSF021697">
    <property type="entry name" value="UCP021697"/>
    <property type="match status" value="1"/>
</dbReference>
<evidence type="ECO:0000256" key="3">
    <source>
        <dbReference type="ARBA" id="ARBA00022692"/>
    </source>
</evidence>
<dbReference type="InterPro" id="IPR016795">
    <property type="entry name" value="UCP021697"/>
</dbReference>
<feature type="transmembrane region" description="Helical" evidence="7">
    <location>
        <begin position="45"/>
        <end position="63"/>
    </location>
</feature>
<protein>
    <submittedName>
        <fullName evidence="9">RDD family protein</fullName>
    </submittedName>
</protein>
<keyword evidence="2" id="KW-1003">Cell membrane</keyword>
<dbReference type="PANTHER" id="PTHR36115:SF6">
    <property type="entry name" value="PROLINE-RICH ANTIGEN HOMOLOG"/>
    <property type="match status" value="1"/>
</dbReference>
<evidence type="ECO:0000259" key="8">
    <source>
        <dbReference type="Pfam" id="PF06271"/>
    </source>
</evidence>
<dbReference type="RefSeq" id="WP_345399706.1">
    <property type="nucleotide sequence ID" value="NZ_BAABLA010000093.1"/>
</dbReference>
<name>A0ABW2C6Q7_9PSEU</name>
<evidence type="ECO:0000256" key="5">
    <source>
        <dbReference type="ARBA" id="ARBA00023136"/>
    </source>
</evidence>
<organism evidence="9 10">
    <name type="scientific">Haloechinothrix salitolerans</name>
    <dbReference type="NCBI Taxonomy" id="926830"/>
    <lineage>
        <taxon>Bacteria</taxon>
        <taxon>Bacillati</taxon>
        <taxon>Actinomycetota</taxon>
        <taxon>Actinomycetes</taxon>
        <taxon>Pseudonocardiales</taxon>
        <taxon>Pseudonocardiaceae</taxon>
        <taxon>Haloechinothrix</taxon>
    </lineage>
</organism>
<feature type="compositionally biased region" description="Polar residues" evidence="6">
    <location>
        <begin position="7"/>
        <end position="19"/>
    </location>
</feature>
<dbReference type="PANTHER" id="PTHR36115">
    <property type="entry name" value="PROLINE-RICH ANTIGEN HOMOLOG-RELATED"/>
    <property type="match status" value="1"/>
</dbReference>
<sequence length="167" mass="17633">MARWTETWLTGTGADSSETPPRWPGEKLGLPETGPGSVAGGGRRLIALLVDWLFAALVASLFIPMPAAVVAAGGDPVSSGEALQYQVAALVAWFVLTVPAAAFFGFTPGMGLIGIRVARLDGATMVGVWRAVVRWVLTVLLIPAAVRNIDGRGWHDRVTGTVVVRMR</sequence>
<evidence type="ECO:0000256" key="1">
    <source>
        <dbReference type="ARBA" id="ARBA00004651"/>
    </source>
</evidence>
<evidence type="ECO:0000313" key="9">
    <source>
        <dbReference type="EMBL" id="MFC6870987.1"/>
    </source>
</evidence>
<feature type="domain" description="RDD" evidence="8">
    <location>
        <begin position="39"/>
        <end position="141"/>
    </location>
</feature>
<dbReference type="EMBL" id="JBHSXX010000001">
    <property type="protein sequence ID" value="MFC6870987.1"/>
    <property type="molecule type" value="Genomic_DNA"/>
</dbReference>
<reference evidence="10" key="1">
    <citation type="journal article" date="2019" name="Int. J. Syst. Evol. Microbiol.">
        <title>The Global Catalogue of Microorganisms (GCM) 10K type strain sequencing project: providing services to taxonomists for standard genome sequencing and annotation.</title>
        <authorList>
            <consortium name="The Broad Institute Genomics Platform"/>
            <consortium name="The Broad Institute Genome Sequencing Center for Infectious Disease"/>
            <person name="Wu L."/>
            <person name="Ma J."/>
        </authorList>
    </citation>
    <scope>NUCLEOTIDE SEQUENCE [LARGE SCALE GENOMIC DNA]</scope>
    <source>
        <strain evidence="10">KCTC 32255</strain>
    </source>
</reference>
<dbReference type="InterPro" id="IPR010432">
    <property type="entry name" value="RDD"/>
</dbReference>
<dbReference type="Pfam" id="PF06271">
    <property type="entry name" value="RDD"/>
    <property type="match status" value="1"/>
</dbReference>